<comment type="caution">
    <text evidence="1">The sequence shown here is derived from an EMBL/GenBank/DDBJ whole genome shotgun (WGS) entry which is preliminary data.</text>
</comment>
<dbReference type="AlphaFoldDB" id="A0A8S3DU62"/>
<feature type="non-terminal residue" evidence="1">
    <location>
        <position position="127"/>
    </location>
</feature>
<evidence type="ECO:0000313" key="1">
    <source>
        <dbReference type="EMBL" id="CAF5005509.1"/>
    </source>
</evidence>
<dbReference type="EMBL" id="CAJOBH010208682">
    <property type="protein sequence ID" value="CAF5005509.1"/>
    <property type="molecule type" value="Genomic_DNA"/>
</dbReference>
<organism evidence="1 2">
    <name type="scientific">Rotaria magnacalcarata</name>
    <dbReference type="NCBI Taxonomy" id="392030"/>
    <lineage>
        <taxon>Eukaryota</taxon>
        <taxon>Metazoa</taxon>
        <taxon>Spiralia</taxon>
        <taxon>Gnathifera</taxon>
        <taxon>Rotifera</taxon>
        <taxon>Eurotatoria</taxon>
        <taxon>Bdelloidea</taxon>
        <taxon>Philodinida</taxon>
        <taxon>Philodinidae</taxon>
        <taxon>Rotaria</taxon>
    </lineage>
</organism>
<sequence length="127" mass="14678">MEENIEGLVDTLTSLSTTTNTKLSDNLYSMITNLLQELDIQFLYKFISENFHSLCTLEHWAWKMLSENSNELLNQSKHIKLFHNLGTFNKNLIFNSDEIDSDKKASLLFPESIDLIDGIFAKMQDIN</sequence>
<protein>
    <submittedName>
        <fullName evidence="1">Uncharacterized protein</fullName>
    </submittedName>
</protein>
<dbReference type="Proteomes" id="UP000681967">
    <property type="component" value="Unassembled WGS sequence"/>
</dbReference>
<evidence type="ECO:0000313" key="2">
    <source>
        <dbReference type="Proteomes" id="UP000681967"/>
    </source>
</evidence>
<proteinExistence type="predicted"/>
<accession>A0A8S3DU62</accession>
<name>A0A8S3DU62_9BILA</name>
<reference evidence="1" key="1">
    <citation type="submission" date="2021-02" db="EMBL/GenBank/DDBJ databases">
        <authorList>
            <person name="Nowell W R."/>
        </authorList>
    </citation>
    <scope>NUCLEOTIDE SEQUENCE</scope>
</reference>
<gene>
    <name evidence="1" type="ORF">BYL167_LOCUS55543</name>
</gene>